<dbReference type="Proteomes" id="UP001307705">
    <property type="component" value="Unassembled WGS sequence"/>
</dbReference>
<dbReference type="InterPro" id="IPR013131">
    <property type="entry name" value="Mannitol_DH_N"/>
</dbReference>
<comment type="caution">
    <text evidence="5">The sequence shown here is derived from an EMBL/GenBank/DDBJ whole genome shotgun (WGS) entry which is preliminary data.</text>
</comment>
<dbReference type="Gene3D" id="3.40.50.720">
    <property type="entry name" value="NAD(P)-binding Rossmann-like Domain"/>
    <property type="match status" value="1"/>
</dbReference>
<organism evidence="5 6">
    <name type="scientific">Algoriphagus taiwanensis</name>
    <dbReference type="NCBI Taxonomy" id="1445656"/>
    <lineage>
        <taxon>Bacteria</taxon>
        <taxon>Pseudomonadati</taxon>
        <taxon>Bacteroidota</taxon>
        <taxon>Cytophagia</taxon>
        <taxon>Cytophagales</taxon>
        <taxon>Cyclobacteriaceae</taxon>
        <taxon>Algoriphagus</taxon>
    </lineage>
</organism>
<dbReference type="InterPro" id="IPR000669">
    <property type="entry name" value="Mannitol_DH"/>
</dbReference>
<dbReference type="Pfam" id="PF01232">
    <property type="entry name" value="Mannitol_dh"/>
    <property type="match status" value="1"/>
</dbReference>
<dbReference type="PRINTS" id="PR00084">
    <property type="entry name" value="MTLDHDRGNASE"/>
</dbReference>
<dbReference type="Gene3D" id="1.10.1040.10">
    <property type="entry name" value="N-(1-d-carboxylethyl)-l-norvaline Dehydrogenase, domain 2"/>
    <property type="match status" value="1"/>
</dbReference>
<keyword evidence="6" id="KW-1185">Reference proteome</keyword>
<dbReference type="EMBL" id="BTPE01000009">
    <property type="protein sequence ID" value="GMQ34482.1"/>
    <property type="molecule type" value="Genomic_DNA"/>
</dbReference>
<evidence type="ECO:0000313" key="6">
    <source>
        <dbReference type="Proteomes" id="UP001307705"/>
    </source>
</evidence>
<dbReference type="PANTHER" id="PTHR30524:SF0">
    <property type="entry name" value="ALTRONATE OXIDOREDUCTASE-RELATED"/>
    <property type="match status" value="1"/>
</dbReference>
<keyword evidence="1" id="KW-0560">Oxidoreductase</keyword>
<evidence type="ECO:0000313" key="5">
    <source>
        <dbReference type="EMBL" id="GMQ34482.1"/>
    </source>
</evidence>
<dbReference type="Pfam" id="PF08125">
    <property type="entry name" value="Mannitol_dh_C"/>
    <property type="match status" value="1"/>
</dbReference>
<feature type="domain" description="Mannitol dehydrogenase N-terminal" evidence="3">
    <location>
        <begin position="7"/>
        <end position="235"/>
    </location>
</feature>
<sequence>MPNQDIHILQFGTGNFLRAFFEPMVQDLQNKNIPLNICMIQSTGGNTLEKLKTQNFEYHVCVAGIKNGKKVQDIQKITCVKDGLALPNDQEKFLDFASDPKVKWIISNVTEAGMVWKEEGALEEFAESFAGRIAQWLIQRFERLPEAETVILPCELIPKNGDLLKDFVVKHAQNWNQPSEFFTWLGQKVFFFNNLVDRIVPGFPHHLELKEKENDALLVQTEPYSFWAIEGEKSLRHLLPFLEADTEVILEENIQAYSLRKIRILNGCHTYLSAKGLMLGYQTVGEFVADQENLSRLDKMVDEEIIPFLGMDVSELQTYKKDIFARFANPFVDHRLEDIMLNATAKFKNRLLPLIPQFGKVNKGLYPEEISKGLIYLILFYLKNPKRVKDTAEVRTVLDQIPTDISTKEKIQWLTNNLFELEWNPVLEKALKEISAE</sequence>
<keyword evidence="2" id="KW-0520">NAD</keyword>
<dbReference type="NCBIfam" id="NF002969">
    <property type="entry name" value="PRK03643.1"/>
    <property type="match status" value="1"/>
</dbReference>
<feature type="domain" description="Mannitol dehydrogenase C-terminal" evidence="4">
    <location>
        <begin position="253"/>
        <end position="390"/>
    </location>
</feature>
<evidence type="ECO:0000256" key="1">
    <source>
        <dbReference type="ARBA" id="ARBA00023002"/>
    </source>
</evidence>
<dbReference type="SUPFAM" id="SSF48179">
    <property type="entry name" value="6-phosphogluconate dehydrogenase C-terminal domain-like"/>
    <property type="match status" value="1"/>
</dbReference>
<gene>
    <name evidence="5" type="ORF">Ataiwa_27540</name>
</gene>
<proteinExistence type="predicted"/>
<protein>
    <submittedName>
        <fullName evidence="5">Tagaturonate reductase</fullName>
    </submittedName>
</protein>
<dbReference type="InterPro" id="IPR013118">
    <property type="entry name" value="Mannitol_DH_C"/>
</dbReference>
<dbReference type="InterPro" id="IPR013328">
    <property type="entry name" value="6PGD_dom2"/>
</dbReference>
<accession>A0ABQ6Q3P3</accession>
<reference evidence="5 6" key="1">
    <citation type="submission" date="2023-08" db="EMBL/GenBank/DDBJ databases">
        <title>Draft genome sequence of Algoriphagus taiwanensis.</title>
        <authorList>
            <person name="Takatani N."/>
            <person name="Hosokawa M."/>
            <person name="Sawabe T."/>
        </authorList>
    </citation>
    <scope>NUCLEOTIDE SEQUENCE [LARGE SCALE GENOMIC DNA]</scope>
    <source>
        <strain evidence="5 6">JCM 19755</strain>
    </source>
</reference>
<dbReference type="InterPro" id="IPR036291">
    <property type="entry name" value="NAD(P)-bd_dom_sf"/>
</dbReference>
<name>A0ABQ6Q3P3_9BACT</name>
<evidence type="ECO:0000259" key="4">
    <source>
        <dbReference type="Pfam" id="PF08125"/>
    </source>
</evidence>
<dbReference type="InterPro" id="IPR008927">
    <property type="entry name" value="6-PGluconate_DH-like_C_sf"/>
</dbReference>
<evidence type="ECO:0000256" key="2">
    <source>
        <dbReference type="ARBA" id="ARBA00023027"/>
    </source>
</evidence>
<evidence type="ECO:0000259" key="3">
    <source>
        <dbReference type="Pfam" id="PF01232"/>
    </source>
</evidence>
<dbReference type="PANTHER" id="PTHR30524">
    <property type="entry name" value="MANNITOL-1-PHOSPHATE 5-DEHYDROGENASE"/>
    <property type="match status" value="1"/>
</dbReference>
<dbReference type="SUPFAM" id="SSF51735">
    <property type="entry name" value="NAD(P)-binding Rossmann-fold domains"/>
    <property type="match status" value="1"/>
</dbReference>